<feature type="region of interest" description="Disordered" evidence="1">
    <location>
        <begin position="75"/>
        <end position="94"/>
    </location>
</feature>
<keyword evidence="4" id="KW-1185">Reference proteome</keyword>
<protein>
    <submittedName>
        <fullName evidence="3">Uncharacterized protein</fullName>
    </submittedName>
</protein>
<dbReference type="Proteomes" id="UP000192478">
    <property type="component" value="Chromosome"/>
</dbReference>
<feature type="compositionally biased region" description="Acidic residues" evidence="1">
    <location>
        <begin position="75"/>
        <end position="86"/>
    </location>
</feature>
<dbReference type="EMBL" id="CP017603">
    <property type="protein sequence ID" value="AOY77180.1"/>
    <property type="molecule type" value="Genomic_DNA"/>
</dbReference>
<evidence type="ECO:0000313" key="5">
    <source>
        <dbReference type="Proteomes" id="UP000192478"/>
    </source>
</evidence>
<gene>
    <name evidence="2" type="ORF">BJL90_15790</name>
    <name evidence="3" type="ORF">CLFO_21020</name>
</gene>
<evidence type="ECO:0000313" key="4">
    <source>
        <dbReference type="Proteomes" id="UP000177894"/>
    </source>
</evidence>
<evidence type="ECO:0000313" key="2">
    <source>
        <dbReference type="EMBL" id="AOY77180.1"/>
    </source>
</evidence>
<dbReference type="AlphaFoldDB" id="A0AAC9WG82"/>
<proteinExistence type="predicted"/>
<dbReference type="EMBL" id="CP020559">
    <property type="protein sequence ID" value="ARE87702.1"/>
    <property type="molecule type" value="Genomic_DNA"/>
</dbReference>
<evidence type="ECO:0000256" key="1">
    <source>
        <dbReference type="SAM" id="MobiDB-lite"/>
    </source>
</evidence>
<dbReference type="Proteomes" id="UP000177894">
    <property type="component" value="Chromosome"/>
</dbReference>
<accession>A0AAC9WG82</accession>
<evidence type="ECO:0000313" key="3">
    <source>
        <dbReference type="EMBL" id="ARE87702.1"/>
    </source>
</evidence>
<reference evidence="2 4" key="1">
    <citation type="submission" date="2016-10" db="EMBL/GenBank/DDBJ databases">
        <title>Complete Genome Sequence of Acetogen Clostridium formicoaceticum ATCC 27076.</title>
        <authorList>
            <person name="Bao T."/>
            <person name="Cheng C."/>
            <person name="Zhao J."/>
            <person name="Yang S.-T."/>
            <person name="Wang J."/>
            <person name="Wang M."/>
        </authorList>
    </citation>
    <scope>NUCLEOTIDE SEQUENCE [LARGE SCALE GENOMIC DNA]</scope>
    <source>
        <strain evidence="2 4">ATCC 27076</strain>
    </source>
</reference>
<dbReference type="KEGG" id="cfm:BJL90_15790"/>
<organism evidence="3 5">
    <name type="scientific">Clostridium formicaceticum</name>
    <dbReference type="NCBI Taxonomy" id="1497"/>
    <lineage>
        <taxon>Bacteria</taxon>
        <taxon>Bacillati</taxon>
        <taxon>Bacillota</taxon>
        <taxon>Clostridia</taxon>
        <taxon>Eubacteriales</taxon>
        <taxon>Clostridiaceae</taxon>
        <taxon>Clostridium</taxon>
    </lineage>
</organism>
<name>A0AAC9WG82_9CLOT</name>
<sequence>MNIVEKNQGEKTPYSVEGTRLNINDELILDLSRYERDFDVHIDISEDWAGMLVMGLGDRYVAQIDMPARKYNEIEVENDEGTEGEGESTTLEPVPFSMENVTLTLWALKEGGLR</sequence>
<reference evidence="3 5" key="2">
    <citation type="submission" date="2017-03" db="EMBL/GenBank/DDBJ databases">
        <title>Complete sequence of Clostridium formicaceticum DSM 92.</title>
        <authorList>
            <person name="Poehlein A."/>
            <person name="Karl M."/>
            <person name="Bengelsdorf F.R."/>
            <person name="Duerre P."/>
            <person name="Daniel R."/>
        </authorList>
    </citation>
    <scope>NUCLEOTIDE SEQUENCE [LARGE SCALE GENOMIC DNA]</scope>
    <source>
        <strain evidence="3 5">DSM 92</strain>
    </source>
</reference>
<dbReference type="RefSeq" id="WP_070970122.1">
    <property type="nucleotide sequence ID" value="NZ_CP017603.1"/>
</dbReference>